<name>A0AAU7DZK5_9MICO</name>
<dbReference type="PANTHER" id="PTHR10938">
    <property type="entry name" value="TRANSLATION INITIATION FACTOR IF-3"/>
    <property type="match status" value="1"/>
</dbReference>
<dbReference type="InterPro" id="IPR001288">
    <property type="entry name" value="Translation_initiation_fac_3"/>
</dbReference>
<reference evidence="10" key="1">
    <citation type="submission" date="2024-02" db="EMBL/GenBank/DDBJ databases">
        <title>Tomenella chthoni gen. nov. sp. nov., a member of the family Jonesiaceae isolated from bat guano.</title>
        <authorList>
            <person name="Miller S.L."/>
            <person name="King J."/>
            <person name="Sankaranarayanan K."/>
            <person name="Lawson P.A."/>
        </authorList>
    </citation>
    <scope>NUCLEOTIDE SEQUENCE</scope>
    <source>
        <strain evidence="10">BS-20</strain>
    </source>
</reference>
<protein>
    <recommendedName>
        <fullName evidence="5 6">Translation initiation factor IF-3</fullName>
    </recommendedName>
</protein>
<dbReference type="InterPro" id="IPR019814">
    <property type="entry name" value="Translation_initiation_fac_3_N"/>
</dbReference>
<dbReference type="FunFam" id="3.10.20.80:FF:000001">
    <property type="entry name" value="Translation initiation factor IF-3"/>
    <property type="match status" value="1"/>
</dbReference>
<keyword evidence="3 5" id="KW-0396">Initiation factor</keyword>
<evidence type="ECO:0000256" key="5">
    <source>
        <dbReference type="HAMAP-Rule" id="MF_00080"/>
    </source>
</evidence>
<comment type="similarity">
    <text evidence="1 5">Belongs to the IF-3 family.</text>
</comment>
<comment type="function">
    <text evidence="5">IF-3 binds to the 30S ribosomal subunit and shifts the equilibrium between 70S ribosomes and their 50S and 30S subunits in favor of the free subunits, thus enhancing the availability of 30S subunits on which protein synthesis initiation begins.</text>
</comment>
<proteinExistence type="inferred from homology"/>
<keyword evidence="4 5" id="KW-0648">Protein biosynthesis</keyword>
<dbReference type="PANTHER" id="PTHR10938:SF0">
    <property type="entry name" value="TRANSLATION INITIATION FACTOR IF-3, MITOCHONDRIAL"/>
    <property type="match status" value="1"/>
</dbReference>
<dbReference type="NCBIfam" id="TIGR00168">
    <property type="entry name" value="infC"/>
    <property type="match status" value="1"/>
</dbReference>
<dbReference type="AlphaFoldDB" id="A0AAU7DZK5"/>
<dbReference type="EMBL" id="CP146203">
    <property type="protein sequence ID" value="XBH23159.1"/>
    <property type="molecule type" value="Genomic_DNA"/>
</dbReference>
<dbReference type="FunFam" id="3.30.110.10:FF:000002">
    <property type="entry name" value="Translation initiation factor IF-3"/>
    <property type="match status" value="1"/>
</dbReference>
<dbReference type="SUPFAM" id="SSF54364">
    <property type="entry name" value="Translation initiation factor IF3, N-terminal domain"/>
    <property type="match status" value="1"/>
</dbReference>
<evidence type="ECO:0000313" key="10">
    <source>
        <dbReference type="EMBL" id="XBH23159.1"/>
    </source>
</evidence>
<keyword evidence="2 5" id="KW-0963">Cytoplasm</keyword>
<dbReference type="GO" id="GO:0016020">
    <property type="term" value="C:membrane"/>
    <property type="evidence" value="ECO:0007669"/>
    <property type="project" value="TreeGrafter"/>
</dbReference>
<comment type="subunit">
    <text evidence="5">Monomer.</text>
</comment>
<dbReference type="GO" id="GO:0043022">
    <property type="term" value="F:ribosome binding"/>
    <property type="evidence" value="ECO:0007669"/>
    <property type="project" value="TreeGrafter"/>
</dbReference>
<feature type="region of interest" description="Disordered" evidence="7">
    <location>
        <begin position="161"/>
        <end position="208"/>
    </location>
</feature>
<sequence length="352" mass="37325">MNDRIRVPEVRLVGPAGEQVGVVRLEVALGLAQEADLDLVEVAPDARPPVCKLMDYGKFKYESDMKAREARRNQANTVLKEIRFRLKIDDHDYETKKGHVVRFLSAGDKVKVMIMFRGREQSRPEMGVRLLQRLAEDVSDLATVESAPKQDGRNMIMVLGPIKKKTETKTDQRRQPESTVKSTRAERQAARAAQAQQEQEAQAPSAPVEEVAPVVVEPAVVAPVEVVAEPVATEPAEATPVAVEPAVVEPAVVEPVAAKPVTTKPAVAKPVTTKPAVAKPAVAKPVAAKPAAAKPAAKPAVAKPVAAKPAAAKPAAAKPAAAKPAAKPVAKPAVAKKETAPKPSVESAEEAN</sequence>
<dbReference type="Pfam" id="PF00707">
    <property type="entry name" value="IF3_C"/>
    <property type="match status" value="1"/>
</dbReference>
<gene>
    <name evidence="5 10" type="primary">infC</name>
    <name evidence="10" type="ORF">V5R04_05025</name>
</gene>
<evidence type="ECO:0000256" key="4">
    <source>
        <dbReference type="ARBA" id="ARBA00022917"/>
    </source>
</evidence>
<accession>A0AAU7DZK5</accession>
<comment type="subcellular location">
    <subcellularLocation>
        <location evidence="5">Cytoplasm</location>
    </subcellularLocation>
</comment>
<feature type="region of interest" description="Disordered" evidence="7">
    <location>
        <begin position="265"/>
        <end position="352"/>
    </location>
</feature>
<dbReference type="Pfam" id="PF05198">
    <property type="entry name" value="IF3_N"/>
    <property type="match status" value="1"/>
</dbReference>
<dbReference type="GO" id="GO:0003743">
    <property type="term" value="F:translation initiation factor activity"/>
    <property type="evidence" value="ECO:0007669"/>
    <property type="project" value="UniProtKB-UniRule"/>
</dbReference>
<evidence type="ECO:0000256" key="6">
    <source>
        <dbReference type="NCBIfam" id="TIGR00168"/>
    </source>
</evidence>
<dbReference type="InterPro" id="IPR036788">
    <property type="entry name" value="T_IF-3_C_sf"/>
</dbReference>
<feature type="compositionally biased region" description="Basic and acidic residues" evidence="7">
    <location>
        <begin position="164"/>
        <end position="176"/>
    </location>
</feature>
<dbReference type="SUPFAM" id="SSF55200">
    <property type="entry name" value="Translation initiation factor IF3, C-terminal domain"/>
    <property type="match status" value="1"/>
</dbReference>
<dbReference type="GO" id="GO:0005829">
    <property type="term" value="C:cytosol"/>
    <property type="evidence" value="ECO:0007669"/>
    <property type="project" value="TreeGrafter"/>
</dbReference>
<evidence type="ECO:0000256" key="1">
    <source>
        <dbReference type="ARBA" id="ARBA00005439"/>
    </source>
</evidence>
<dbReference type="InterPro" id="IPR019815">
    <property type="entry name" value="Translation_initiation_fac_3_C"/>
</dbReference>
<feature type="compositionally biased region" description="Low complexity" evidence="7">
    <location>
        <begin position="190"/>
        <end position="208"/>
    </location>
</feature>
<feature type="compositionally biased region" description="Low complexity" evidence="7">
    <location>
        <begin position="265"/>
        <end position="333"/>
    </location>
</feature>
<evidence type="ECO:0000259" key="8">
    <source>
        <dbReference type="Pfam" id="PF00707"/>
    </source>
</evidence>
<dbReference type="HAMAP" id="MF_00080">
    <property type="entry name" value="IF_3"/>
    <property type="match status" value="1"/>
</dbReference>
<dbReference type="Gene3D" id="3.10.20.80">
    <property type="entry name" value="Translation initiation factor 3 (IF-3), N-terminal domain"/>
    <property type="match status" value="1"/>
</dbReference>
<evidence type="ECO:0000256" key="2">
    <source>
        <dbReference type="ARBA" id="ARBA00022490"/>
    </source>
</evidence>
<feature type="domain" description="Translation initiation factor 3 C-terminal" evidence="8">
    <location>
        <begin position="78"/>
        <end position="161"/>
    </location>
</feature>
<feature type="domain" description="Translation initiation factor 3 N-terminal" evidence="9">
    <location>
        <begin position="1"/>
        <end position="70"/>
    </location>
</feature>
<evidence type="ECO:0000259" key="9">
    <source>
        <dbReference type="Pfam" id="PF05198"/>
    </source>
</evidence>
<evidence type="ECO:0000256" key="3">
    <source>
        <dbReference type="ARBA" id="ARBA00022540"/>
    </source>
</evidence>
<dbReference type="Gene3D" id="3.30.110.10">
    <property type="entry name" value="Translation initiation factor 3 (IF-3), C-terminal domain"/>
    <property type="match status" value="1"/>
</dbReference>
<organism evidence="10">
    <name type="scientific">Jonesiaceae bacterium BS-20</name>
    <dbReference type="NCBI Taxonomy" id="3120821"/>
    <lineage>
        <taxon>Bacteria</taxon>
        <taxon>Bacillati</taxon>
        <taxon>Actinomycetota</taxon>
        <taxon>Actinomycetes</taxon>
        <taxon>Micrococcales</taxon>
        <taxon>Jonesiaceae</taxon>
    </lineage>
</organism>
<dbReference type="GO" id="GO:0032790">
    <property type="term" value="P:ribosome disassembly"/>
    <property type="evidence" value="ECO:0007669"/>
    <property type="project" value="TreeGrafter"/>
</dbReference>
<evidence type="ECO:0000256" key="7">
    <source>
        <dbReference type="SAM" id="MobiDB-lite"/>
    </source>
</evidence>
<dbReference type="InterPro" id="IPR036787">
    <property type="entry name" value="T_IF-3_N_sf"/>
</dbReference>